<sequence length="207" mass="20976">MVLAGGRGSRLGGLDKARLVAGGRMLLERSLDALAAADRVVVVGPAPDAAVLERAGSERVRSALEAPRFGGPVPALVAGLGELAADARTPQDLVLVLAVDLVRPADAVAGLLRAVRAESSIGADAIVAVDAAGVRQPVLAAYRRAPLVIALAELDADGGLDGAPLRRLLAGFEVAEAPLGEACDDVDTPEDAARFGVETARVAERAT</sequence>
<feature type="domain" description="MobA-like NTP transferase" evidence="2">
    <location>
        <begin position="2"/>
        <end position="160"/>
    </location>
</feature>
<keyword evidence="4" id="KW-1185">Reference proteome</keyword>
<dbReference type="Pfam" id="PF12804">
    <property type="entry name" value="NTP_transf_3"/>
    <property type="match status" value="1"/>
</dbReference>
<dbReference type="SUPFAM" id="SSF53448">
    <property type="entry name" value="Nucleotide-diphospho-sugar transferases"/>
    <property type="match status" value="1"/>
</dbReference>
<evidence type="ECO:0000259" key="2">
    <source>
        <dbReference type="Pfam" id="PF12804"/>
    </source>
</evidence>
<reference evidence="3 4" key="1">
    <citation type="submission" date="2019-12" db="EMBL/GenBank/DDBJ databases">
        <authorList>
            <person name="Kim Y.S."/>
        </authorList>
    </citation>
    <scope>NUCLEOTIDE SEQUENCE [LARGE SCALE GENOMIC DNA]</scope>
    <source>
        <strain evidence="3 4">MMS17-SY077</strain>
    </source>
</reference>
<dbReference type="AlphaFoldDB" id="A0A6I4P0N1"/>
<evidence type="ECO:0000313" key="4">
    <source>
        <dbReference type="Proteomes" id="UP000438182"/>
    </source>
</evidence>
<gene>
    <name evidence="3" type="ORF">GB864_06950</name>
</gene>
<accession>A0A6I4P0N1</accession>
<evidence type="ECO:0000256" key="1">
    <source>
        <dbReference type="ARBA" id="ARBA00022679"/>
    </source>
</evidence>
<dbReference type="InterPro" id="IPR025877">
    <property type="entry name" value="MobA-like_NTP_Trfase"/>
</dbReference>
<proteinExistence type="predicted"/>
<evidence type="ECO:0000313" key="3">
    <source>
        <dbReference type="EMBL" id="MWB98285.1"/>
    </source>
</evidence>
<keyword evidence="1 3" id="KW-0808">Transferase</keyword>
<dbReference type="Gene3D" id="3.90.550.10">
    <property type="entry name" value="Spore Coat Polysaccharide Biosynthesis Protein SpsA, Chain A"/>
    <property type="match status" value="1"/>
</dbReference>
<dbReference type="PANTHER" id="PTHR19136:SF81">
    <property type="entry name" value="MOLYBDENUM COFACTOR GUANYLYLTRANSFERASE"/>
    <property type="match status" value="1"/>
</dbReference>
<dbReference type="EMBL" id="WSTA01000023">
    <property type="protein sequence ID" value="MWB98285.1"/>
    <property type="molecule type" value="Genomic_DNA"/>
</dbReference>
<dbReference type="Proteomes" id="UP000438182">
    <property type="component" value="Unassembled WGS sequence"/>
</dbReference>
<organism evidence="3 4">
    <name type="scientific">Agromyces seonyuensis</name>
    <dbReference type="NCBI Taxonomy" id="2662446"/>
    <lineage>
        <taxon>Bacteria</taxon>
        <taxon>Bacillati</taxon>
        <taxon>Actinomycetota</taxon>
        <taxon>Actinomycetes</taxon>
        <taxon>Micrococcales</taxon>
        <taxon>Microbacteriaceae</taxon>
        <taxon>Agromyces</taxon>
    </lineage>
</organism>
<dbReference type="GO" id="GO:0016779">
    <property type="term" value="F:nucleotidyltransferase activity"/>
    <property type="evidence" value="ECO:0007669"/>
    <property type="project" value="TreeGrafter"/>
</dbReference>
<name>A0A6I4P0N1_9MICO</name>
<protein>
    <submittedName>
        <fullName evidence="3">NTP transferase domain-containing protein</fullName>
    </submittedName>
</protein>
<comment type="caution">
    <text evidence="3">The sequence shown here is derived from an EMBL/GenBank/DDBJ whole genome shotgun (WGS) entry which is preliminary data.</text>
</comment>
<dbReference type="PANTHER" id="PTHR19136">
    <property type="entry name" value="MOLYBDENUM COFACTOR GUANYLYLTRANSFERASE"/>
    <property type="match status" value="1"/>
</dbReference>
<dbReference type="InterPro" id="IPR029044">
    <property type="entry name" value="Nucleotide-diphossugar_trans"/>
</dbReference>